<proteinExistence type="inferred from homology"/>
<evidence type="ECO:0000256" key="2">
    <source>
        <dbReference type="ARBA" id="ARBA00007441"/>
    </source>
</evidence>
<evidence type="ECO:0000313" key="9">
    <source>
        <dbReference type="Proteomes" id="UP000288096"/>
    </source>
</evidence>
<accession>A0A401FTQ3</accession>
<dbReference type="GO" id="GO:0030170">
    <property type="term" value="F:pyridoxal phosphate binding"/>
    <property type="evidence" value="ECO:0007669"/>
    <property type="project" value="InterPro"/>
</dbReference>
<reference evidence="9" key="2">
    <citation type="submission" date="2019-01" db="EMBL/GenBank/DDBJ databases">
        <title>Genome sequence of Desulfonema ishimotonii strain Tokyo 01.</title>
        <authorList>
            <person name="Fukui M."/>
        </authorList>
    </citation>
    <scope>NUCLEOTIDE SEQUENCE [LARGE SCALE GENOMIC DNA]</scope>
    <source>
        <strain evidence="9">Tokyo 01</strain>
    </source>
</reference>
<comment type="similarity">
    <text evidence="2">Belongs to the class-I pyridoxal-phosphate-dependent aminotransferase family.</text>
</comment>
<dbReference type="PANTHER" id="PTHR42790:SF19">
    <property type="entry name" value="KYNURENINE_ALPHA-AMINOADIPATE AMINOTRANSFERASE, MITOCHONDRIAL"/>
    <property type="match status" value="1"/>
</dbReference>
<keyword evidence="4 8" id="KW-0032">Aminotransferase</keyword>
<dbReference type="Pfam" id="PF00155">
    <property type="entry name" value="Aminotran_1_2"/>
    <property type="match status" value="1"/>
</dbReference>
<evidence type="ECO:0000256" key="5">
    <source>
        <dbReference type="ARBA" id="ARBA00022679"/>
    </source>
</evidence>
<dbReference type="InterPro" id="IPR015424">
    <property type="entry name" value="PyrdxlP-dep_Trfase"/>
</dbReference>
<gene>
    <name evidence="8" type="ORF">DENIS_1279</name>
</gene>
<dbReference type="Proteomes" id="UP000288096">
    <property type="component" value="Unassembled WGS sequence"/>
</dbReference>
<dbReference type="Gene3D" id="3.90.1150.10">
    <property type="entry name" value="Aspartate Aminotransferase, domain 1"/>
    <property type="match status" value="1"/>
</dbReference>
<dbReference type="InterPro" id="IPR004839">
    <property type="entry name" value="Aminotransferase_I/II_large"/>
</dbReference>
<protein>
    <submittedName>
        <fullName evidence="8">PLP-dependent aminotransferase family protein</fullName>
    </submittedName>
</protein>
<dbReference type="GO" id="GO:1901605">
    <property type="term" value="P:alpha-amino acid metabolic process"/>
    <property type="evidence" value="ECO:0007669"/>
    <property type="project" value="TreeGrafter"/>
</dbReference>
<evidence type="ECO:0000256" key="3">
    <source>
        <dbReference type="ARBA" id="ARBA00011738"/>
    </source>
</evidence>
<name>A0A401FTQ3_9BACT</name>
<keyword evidence="6" id="KW-0663">Pyridoxal phosphate</keyword>
<feature type="domain" description="Aminotransferase class I/classII large" evidence="7">
    <location>
        <begin position="49"/>
        <end position="384"/>
    </location>
</feature>
<sequence length="394" mass="43563">MKFENLLADRTENMRSNAIREILKVVSQPGMISLAGGIPAQESFPMNIMNTLAESVTAQYGAAAFQYDMTEGFMPLREALSAYVKARGISATAEEIIVTSGSQGVLDALGKVLISKGDRIAVEAPTYLGAISAFNPYEPEYVRMDTDDDGLIPESLEAVLRAGGVKFVYLVPTFQNPTGRTLPLERRQEIARILEKYDALLVEDDPYSALRYRGTALPPVKIFAPDHVVYVSTLSKVFAPGLRVGFCVAPELIRKWLVLVKQGTDLHTSTFNQALAAEYLSGGHLDHHLPDICKLYRPRQEAMLDALEKYFPDGFKWSAPEGGMFLWVEGPKGMDMEPVYWEAVARKAAFVPGKFFYTDVREGIETMRLNYTMADAATIDRAVRILGEVVAESA</sequence>
<organism evidence="8 9">
    <name type="scientific">Desulfonema ishimotonii</name>
    <dbReference type="NCBI Taxonomy" id="45657"/>
    <lineage>
        <taxon>Bacteria</taxon>
        <taxon>Pseudomonadati</taxon>
        <taxon>Thermodesulfobacteriota</taxon>
        <taxon>Desulfobacteria</taxon>
        <taxon>Desulfobacterales</taxon>
        <taxon>Desulfococcaceae</taxon>
        <taxon>Desulfonema</taxon>
    </lineage>
</organism>
<dbReference type="InterPro" id="IPR050859">
    <property type="entry name" value="Class-I_PLP-dep_aminotransf"/>
</dbReference>
<evidence type="ECO:0000259" key="7">
    <source>
        <dbReference type="Pfam" id="PF00155"/>
    </source>
</evidence>
<dbReference type="AlphaFoldDB" id="A0A401FTQ3"/>
<dbReference type="SUPFAM" id="SSF53383">
    <property type="entry name" value="PLP-dependent transferases"/>
    <property type="match status" value="1"/>
</dbReference>
<evidence type="ECO:0000256" key="4">
    <source>
        <dbReference type="ARBA" id="ARBA00022576"/>
    </source>
</evidence>
<keyword evidence="9" id="KW-1185">Reference proteome</keyword>
<comment type="subunit">
    <text evidence="3">Homodimer.</text>
</comment>
<comment type="cofactor">
    <cofactor evidence="1">
        <name>pyridoxal 5'-phosphate</name>
        <dbReference type="ChEBI" id="CHEBI:597326"/>
    </cofactor>
</comment>
<dbReference type="PANTHER" id="PTHR42790">
    <property type="entry name" value="AMINOTRANSFERASE"/>
    <property type="match status" value="1"/>
</dbReference>
<dbReference type="GO" id="GO:0008483">
    <property type="term" value="F:transaminase activity"/>
    <property type="evidence" value="ECO:0007669"/>
    <property type="project" value="UniProtKB-KW"/>
</dbReference>
<dbReference type="InterPro" id="IPR015422">
    <property type="entry name" value="PyrdxlP-dep_Trfase_small"/>
</dbReference>
<keyword evidence="5 8" id="KW-0808">Transferase</keyword>
<dbReference type="InterPro" id="IPR015421">
    <property type="entry name" value="PyrdxlP-dep_Trfase_major"/>
</dbReference>
<dbReference type="FunFam" id="3.40.640.10:FF:000053">
    <property type="entry name" value="Aminotransferase, class I"/>
    <property type="match status" value="1"/>
</dbReference>
<evidence type="ECO:0000313" key="8">
    <source>
        <dbReference type="EMBL" id="GBC60328.1"/>
    </source>
</evidence>
<dbReference type="CDD" id="cd00609">
    <property type="entry name" value="AAT_like"/>
    <property type="match status" value="1"/>
</dbReference>
<evidence type="ECO:0000256" key="1">
    <source>
        <dbReference type="ARBA" id="ARBA00001933"/>
    </source>
</evidence>
<dbReference type="OrthoDB" id="9808770at2"/>
<reference evidence="9" key="1">
    <citation type="submission" date="2017-11" db="EMBL/GenBank/DDBJ databases">
        <authorList>
            <person name="Watanabe M."/>
            <person name="Kojima H."/>
        </authorList>
    </citation>
    <scope>NUCLEOTIDE SEQUENCE [LARGE SCALE GENOMIC DNA]</scope>
    <source>
        <strain evidence="9">Tokyo 01</strain>
    </source>
</reference>
<evidence type="ECO:0000256" key="6">
    <source>
        <dbReference type="ARBA" id="ARBA00022898"/>
    </source>
</evidence>
<comment type="caution">
    <text evidence="8">The sequence shown here is derived from an EMBL/GenBank/DDBJ whole genome shotgun (WGS) entry which is preliminary data.</text>
</comment>
<dbReference type="EMBL" id="BEXT01000001">
    <property type="protein sequence ID" value="GBC60328.1"/>
    <property type="molecule type" value="Genomic_DNA"/>
</dbReference>
<dbReference type="Gene3D" id="3.40.640.10">
    <property type="entry name" value="Type I PLP-dependent aspartate aminotransferase-like (Major domain)"/>
    <property type="match status" value="1"/>
</dbReference>